<reference evidence="2" key="1">
    <citation type="submission" date="2014-04" db="EMBL/GenBank/DDBJ databases">
        <title>Evolutionary Origins and Diversification of the Mycorrhizal Mutualists.</title>
        <authorList>
            <consortium name="DOE Joint Genome Institute"/>
            <consortium name="Mycorrhizal Genomics Consortium"/>
            <person name="Kohler A."/>
            <person name="Kuo A."/>
            <person name="Nagy L.G."/>
            <person name="Floudas D."/>
            <person name="Copeland A."/>
            <person name="Barry K.W."/>
            <person name="Cichocki N."/>
            <person name="Veneault-Fourrey C."/>
            <person name="LaButti K."/>
            <person name="Lindquist E.A."/>
            <person name="Lipzen A."/>
            <person name="Lundell T."/>
            <person name="Morin E."/>
            <person name="Murat C."/>
            <person name="Riley R."/>
            <person name="Ohm R."/>
            <person name="Sun H."/>
            <person name="Tunlid A."/>
            <person name="Henrissat B."/>
            <person name="Grigoriev I.V."/>
            <person name="Hibbett D.S."/>
            <person name="Martin F."/>
        </authorList>
    </citation>
    <scope>NUCLEOTIDE SEQUENCE [LARGE SCALE GENOMIC DNA]</scope>
    <source>
        <strain evidence="2">FD-334 SS-4</strain>
    </source>
</reference>
<dbReference type="Proteomes" id="UP000054270">
    <property type="component" value="Unassembled WGS sequence"/>
</dbReference>
<proteinExistence type="predicted"/>
<gene>
    <name evidence="1" type="ORF">HYPSUDRAFT_54996</name>
</gene>
<organism evidence="1 2">
    <name type="scientific">Hypholoma sublateritium (strain FD-334 SS-4)</name>
    <dbReference type="NCBI Taxonomy" id="945553"/>
    <lineage>
        <taxon>Eukaryota</taxon>
        <taxon>Fungi</taxon>
        <taxon>Dikarya</taxon>
        <taxon>Basidiomycota</taxon>
        <taxon>Agaricomycotina</taxon>
        <taxon>Agaricomycetes</taxon>
        <taxon>Agaricomycetidae</taxon>
        <taxon>Agaricales</taxon>
        <taxon>Agaricineae</taxon>
        <taxon>Strophariaceae</taxon>
        <taxon>Hypholoma</taxon>
    </lineage>
</organism>
<evidence type="ECO:0000313" key="1">
    <source>
        <dbReference type="EMBL" id="KJA22313.1"/>
    </source>
</evidence>
<dbReference type="AlphaFoldDB" id="A0A0D2MFF6"/>
<dbReference type="EMBL" id="KN817551">
    <property type="protein sequence ID" value="KJA22313.1"/>
    <property type="molecule type" value="Genomic_DNA"/>
</dbReference>
<evidence type="ECO:0000313" key="2">
    <source>
        <dbReference type="Proteomes" id="UP000054270"/>
    </source>
</evidence>
<sequence>MARNARLGCGKTSGGRASALSALAPLAGAVGPGTPRDPRECGDSEARNRKQWFFESFLYPSIAASDVPQIRLTELYSAYKIEVVRDTMVRAPPLATYHASPAAHDIDMERNERRLSSRSG</sequence>
<name>A0A0D2MFF6_HYPSF</name>
<protein>
    <submittedName>
        <fullName evidence="1">Uncharacterized protein</fullName>
    </submittedName>
</protein>
<accession>A0A0D2MFF6</accession>
<keyword evidence="2" id="KW-1185">Reference proteome</keyword>